<evidence type="ECO:0000313" key="2">
    <source>
        <dbReference type="Proteomes" id="UP000248423"/>
    </source>
</evidence>
<sequence length="332" mass="36321">MTDPLDLAICATCGTQYSTATPPPTCTICDDPRQYVPPTGQTWTTLRTLQTPTPTTTTSNDTPPHYTNIITPLPHAPQILTIHTTPKLAIGQRAFLLLTPHGNILWDCLTYLDAPTISHINSLGGISAIIISHPHYYTTHLVWAEAFKCPVYLSVEDREWVMREDNSGGGGSRQVFWEGKEMEVIKGSGVMGIKTGGHFPGSSVVWWPGERMEGDGKGKGVLLLADTIGTVPSGMGDYGEGGGNGWEMETEMSKGRITYTFMWSFPNMIPLPPDDVHNIWKAVKHTEFDQAYGAFVGMDTAGNCKKRLLDSAKILVKAMGYLDHAIHAEEDS</sequence>
<gene>
    <name evidence="1" type="ORF">BO78DRAFT_356155</name>
</gene>
<name>A0A319ERI3_ASPSB</name>
<dbReference type="SUPFAM" id="SSF56281">
    <property type="entry name" value="Metallo-hydrolase/oxidoreductase"/>
    <property type="match status" value="1"/>
</dbReference>
<dbReference type="PANTHER" id="PTHR36839">
    <property type="entry name" value="METALLO-BETA-LACTAMASE FAMILY PROTEIN (AFU_ORTHOLOGUE AFUA_5G12770)"/>
    <property type="match status" value="1"/>
</dbReference>
<keyword evidence="2" id="KW-1185">Reference proteome</keyword>
<dbReference type="PANTHER" id="PTHR36839:SF1">
    <property type="entry name" value="METALLO-BETA-LACTAMASE FAMILY PROTEIN (AFU_ORTHOLOGUE AFUA_5G12770)"/>
    <property type="match status" value="1"/>
</dbReference>
<dbReference type="AlphaFoldDB" id="A0A319ERI3"/>
<dbReference type="OrthoDB" id="17458at2759"/>
<dbReference type="EMBL" id="KZ826315">
    <property type="protein sequence ID" value="PYI12280.1"/>
    <property type="molecule type" value="Genomic_DNA"/>
</dbReference>
<dbReference type="Proteomes" id="UP000248423">
    <property type="component" value="Unassembled WGS sequence"/>
</dbReference>
<evidence type="ECO:0000313" key="1">
    <source>
        <dbReference type="EMBL" id="PYI12280.1"/>
    </source>
</evidence>
<dbReference type="VEuPathDB" id="FungiDB:BO78DRAFT_356155"/>
<dbReference type="STRING" id="1448318.A0A319ERI3"/>
<dbReference type="InterPro" id="IPR036866">
    <property type="entry name" value="RibonucZ/Hydroxyglut_hydro"/>
</dbReference>
<organism evidence="1 2">
    <name type="scientific">Aspergillus sclerotiicarbonarius (strain CBS 121057 / IBT 28362)</name>
    <dbReference type="NCBI Taxonomy" id="1448318"/>
    <lineage>
        <taxon>Eukaryota</taxon>
        <taxon>Fungi</taxon>
        <taxon>Dikarya</taxon>
        <taxon>Ascomycota</taxon>
        <taxon>Pezizomycotina</taxon>
        <taxon>Eurotiomycetes</taxon>
        <taxon>Eurotiomycetidae</taxon>
        <taxon>Eurotiales</taxon>
        <taxon>Aspergillaceae</taxon>
        <taxon>Aspergillus</taxon>
        <taxon>Aspergillus subgen. Circumdati</taxon>
    </lineage>
</organism>
<dbReference type="Gene3D" id="3.60.15.10">
    <property type="entry name" value="Ribonuclease Z/Hydroxyacylglutathione hydrolase-like"/>
    <property type="match status" value="1"/>
</dbReference>
<evidence type="ECO:0008006" key="3">
    <source>
        <dbReference type="Google" id="ProtNLM"/>
    </source>
</evidence>
<protein>
    <recommendedName>
        <fullName evidence="3">Metallo-beta-lactamase domain-containing protein</fullName>
    </recommendedName>
</protein>
<reference evidence="1 2" key="1">
    <citation type="submission" date="2018-02" db="EMBL/GenBank/DDBJ databases">
        <title>The genomes of Aspergillus section Nigri reveals drivers in fungal speciation.</title>
        <authorList>
            <consortium name="DOE Joint Genome Institute"/>
            <person name="Vesth T.C."/>
            <person name="Nybo J."/>
            <person name="Theobald S."/>
            <person name="Brandl J."/>
            <person name="Frisvad J.C."/>
            <person name="Nielsen K.F."/>
            <person name="Lyhne E.K."/>
            <person name="Kogle M.E."/>
            <person name="Kuo A."/>
            <person name="Riley R."/>
            <person name="Clum A."/>
            <person name="Nolan M."/>
            <person name="Lipzen A."/>
            <person name="Salamov A."/>
            <person name="Henrissat B."/>
            <person name="Wiebenga A."/>
            <person name="De vries R.P."/>
            <person name="Grigoriev I.V."/>
            <person name="Mortensen U.H."/>
            <person name="Andersen M.R."/>
            <person name="Baker S.E."/>
        </authorList>
    </citation>
    <scope>NUCLEOTIDE SEQUENCE [LARGE SCALE GENOMIC DNA]</scope>
    <source>
        <strain evidence="1 2">CBS 121057</strain>
    </source>
</reference>
<proteinExistence type="predicted"/>
<accession>A0A319ERI3</accession>